<gene>
    <name evidence="2" type="ORF">ADN00_15740</name>
</gene>
<evidence type="ECO:0000313" key="2">
    <source>
        <dbReference type="EMBL" id="KPL72267.1"/>
    </source>
</evidence>
<proteinExistence type="predicted"/>
<accession>A0A0P6XKW6</accession>
<feature type="compositionally biased region" description="Basic and acidic residues" evidence="1">
    <location>
        <begin position="260"/>
        <end position="275"/>
    </location>
</feature>
<feature type="region of interest" description="Disordered" evidence="1">
    <location>
        <begin position="260"/>
        <end position="292"/>
    </location>
</feature>
<protein>
    <submittedName>
        <fullName evidence="2">Uncharacterized protein</fullName>
    </submittedName>
</protein>
<dbReference type="PATRIC" id="fig|1134406.4.peg.854"/>
<dbReference type="STRING" id="1134406.ADN00_15740"/>
<name>A0A0P6XKW6_9CHLR</name>
<dbReference type="RefSeq" id="WP_075063985.1">
    <property type="nucleotide sequence ID" value="NZ_LGCL01000039.1"/>
</dbReference>
<keyword evidence="3" id="KW-1185">Reference proteome</keyword>
<dbReference type="EMBL" id="LGCL01000039">
    <property type="protein sequence ID" value="KPL72267.1"/>
    <property type="molecule type" value="Genomic_DNA"/>
</dbReference>
<evidence type="ECO:0000256" key="1">
    <source>
        <dbReference type="SAM" id="MobiDB-lite"/>
    </source>
</evidence>
<organism evidence="2 3">
    <name type="scientific">Ornatilinea apprima</name>
    <dbReference type="NCBI Taxonomy" id="1134406"/>
    <lineage>
        <taxon>Bacteria</taxon>
        <taxon>Bacillati</taxon>
        <taxon>Chloroflexota</taxon>
        <taxon>Anaerolineae</taxon>
        <taxon>Anaerolineales</taxon>
        <taxon>Anaerolineaceae</taxon>
        <taxon>Ornatilinea</taxon>
    </lineage>
</organism>
<sequence>MNPLELAVQSALKANAYQLDLFAKAGTINHPRGVIMTAYRNARRSMRQALMDRNKIWAANEVMTALIRTIRFEIAPLLEKAQLYGLRDAQKQLEFYGVKPTDDFMALGLQAQREAALDAVVGTVEQQWKTTKGILQVGSDVDLILGDEERIGVLRPGDPIASVSTWISSLMWTTWGGVVQTSTKQKNRIEKLAVVAVDSRTTDCCLNVHGQHVPFDEPFHLTGTPRYADHLDWSPFHNYCRTSIALYYEDYDDGITDQMKKEAGSEKDRRGEDKRRKLAGLSPLDRSSPKKIRSYRVAKPGGADIETPTPTALSKAWCNGSWYRTPTHMKWAVKEEFGLKTWVWDPKNTAIDQNLVKALQPTIRQMYNQTQEFFRSQGVTSVRLYRGLKNPTDMFSVLESWTSDYSTAARFDGFTVLVEDIPIHRIFMAHVGPNWVNGKFGNQFEYIVLPPEFEG</sequence>
<evidence type="ECO:0000313" key="3">
    <source>
        <dbReference type="Proteomes" id="UP000050417"/>
    </source>
</evidence>
<dbReference type="AlphaFoldDB" id="A0A0P6XKW6"/>
<reference evidence="2 3" key="1">
    <citation type="submission" date="2015-07" db="EMBL/GenBank/DDBJ databases">
        <title>Genome sequence of Ornatilinea apprima DSM 23815.</title>
        <authorList>
            <person name="Hemp J."/>
            <person name="Ward L.M."/>
            <person name="Pace L.A."/>
            <person name="Fischer W.W."/>
        </authorList>
    </citation>
    <scope>NUCLEOTIDE SEQUENCE [LARGE SCALE GENOMIC DNA]</scope>
    <source>
        <strain evidence="2 3">P3M-1</strain>
    </source>
</reference>
<dbReference type="Proteomes" id="UP000050417">
    <property type="component" value="Unassembled WGS sequence"/>
</dbReference>
<comment type="caution">
    <text evidence="2">The sequence shown here is derived from an EMBL/GenBank/DDBJ whole genome shotgun (WGS) entry which is preliminary data.</text>
</comment>